<organism evidence="1 2">
    <name type="scientific">Blattamonas nauphoetae</name>
    <dbReference type="NCBI Taxonomy" id="2049346"/>
    <lineage>
        <taxon>Eukaryota</taxon>
        <taxon>Metamonada</taxon>
        <taxon>Preaxostyla</taxon>
        <taxon>Oxymonadida</taxon>
        <taxon>Blattamonas</taxon>
    </lineage>
</organism>
<evidence type="ECO:0008006" key="3">
    <source>
        <dbReference type="Google" id="ProtNLM"/>
    </source>
</evidence>
<name>A0ABQ9YGW6_9EUKA</name>
<accession>A0ABQ9YGW6</accession>
<keyword evidence="2" id="KW-1185">Reference proteome</keyword>
<sequence>MRSISKVCGCQIQIIRTSHNSKSNLILPLVGTCQNPRGFDIERQMMNDGIADNESRQGVSICGVGLLMKNQHFPLGTGALYTFESDPVLGRALDCVMRVETNLLESSLVNVTSSSPFTSSGQLLGSEVSQRVVGSCVDQSTNHDSGTGMLSPNMGGDLMCLNTSFSSCISERNTDLTFSFENITQTHIGRLNNVKSDVTSVSNTLCTFNRMRVKAELDHGGGAIFLRDTSSSLTITTCFFHDCSCQDTVKSDDGGAIEFRCSLSNTHPFSVSDSSFTQCSTGNDGGCLYIAYTSSISMENCFFERSHASSYGAVLLYSNIITISNSRFFDCSTYWYGGAISFGRMNTLSLSYSQFRRCYCSNNTEGKDVFFYYNMSSHVTSDMFTSCDSTSGAPNVYFYEDKRSNSTLVRQISSNIAIKSVDVMFDGNDATVTVETNEAIKGTMSVLLDGSNVPRLVQVVFGSDSGI</sequence>
<dbReference type="EMBL" id="JARBJD010000008">
    <property type="protein sequence ID" value="KAK2962997.1"/>
    <property type="molecule type" value="Genomic_DNA"/>
</dbReference>
<evidence type="ECO:0000313" key="2">
    <source>
        <dbReference type="Proteomes" id="UP001281761"/>
    </source>
</evidence>
<dbReference type="InterPro" id="IPR011050">
    <property type="entry name" value="Pectin_lyase_fold/virulence"/>
</dbReference>
<reference evidence="1 2" key="1">
    <citation type="journal article" date="2022" name="bioRxiv">
        <title>Genomics of Preaxostyla Flagellates Illuminates Evolutionary Transitions and the Path Towards Mitochondrial Loss.</title>
        <authorList>
            <person name="Novak L.V.F."/>
            <person name="Treitli S.C."/>
            <person name="Pyrih J."/>
            <person name="Halakuc P."/>
            <person name="Pipaliya S.V."/>
            <person name="Vacek V."/>
            <person name="Brzon O."/>
            <person name="Soukal P."/>
            <person name="Eme L."/>
            <person name="Dacks J.B."/>
            <person name="Karnkowska A."/>
            <person name="Elias M."/>
            <person name="Hampl V."/>
        </authorList>
    </citation>
    <scope>NUCLEOTIDE SEQUENCE [LARGE SCALE GENOMIC DNA]</scope>
    <source>
        <strain evidence="1">NAU3</strain>
        <tissue evidence="1">Gut</tissue>
    </source>
</reference>
<comment type="caution">
    <text evidence="1">The sequence shown here is derived from an EMBL/GenBank/DDBJ whole genome shotgun (WGS) entry which is preliminary data.</text>
</comment>
<evidence type="ECO:0000313" key="1">
    <source>
        <dbReference type="EMBL" id="KAK2962997.1"/>
    </source>
</evidence>
<gene>
    <name evidence="1" type="ORF">BLNAU_2020</name>
</gene>
<dbReference type="SUPFAM" id="SSF51126">
    <property type="entry name" value="Pectin lyase-like"/>
    <property type="match status" value="1"/>
</dbReference>
<protein>
    <recommendedName>
        <fullName evidence="3">Right handed beta helix domain-containing protein</fullName>
    </recommendedName>
</protein>
<proteinExistence type="predicted"/>
<dbReference type="Proteomes" id="UP001281761">
    <property type="component" value="Unassembled WGS sequence"/>
</dbReference>